<accession>A0ABS9D3U2</accession>
<dbReference type="Proteomes" id="UP001521137">
    <property type="component" value="Unassembled WGS sequence"/>
</dbReference>
<proteinExistence type="predicted"/>
<dbReference type="InterPro" id="IPR041215">
    <property type="entry name" value="FlgO_dom"/>
</dbReference>
<keyword evidence="4" id="KW-1185">Reference proteome</keyword>
<evidence type="ECO:0000313" key="3">
    <source>
        <dbReference type="EMBL" id="MCF2946494.1"/>
    </source>
</evidence>
<gene>
    <name evidence="3" type="ORF">L0668_00065</name>
</gene>
<evidence type="ECO:0000259" key="2">
    <source>
        <dbReference type="Pfam" id="PF17680"/>
    </source>
</evidence>
<dbReference type="RefSeq" id="WP_235310028.1">
    <property type="nucleotide sequence ID" value="NZ_JAKGAS010000001.1"/>
</dbReference>
<feature type="domain" description="FlgO" evidence="2">
    <location>
        <begin position="91"/>
        <end position="218"/>
    </location>
</feature>
<protein>
    <recommendedName>
        <fullName evidence="2">FlgO domain-containing protein</fullName>
    </recommendedName>
</protein>
<evidence type="ECO:0000256" key="1">
    <source>
        <dbReference type="SAM" id="SignalP"/>
    </source>
</evidence>
<sequence>MKSSLLKIVSPPLLLLTLSNCSSNLFSVSIEDKNVCISNSGESIQCESVSQSESHKNAYTPPEEPAADALTDPSLFRTGLHFNLLNDYVEQMALDIRQDLSETRLAFPIAVASFVHLDSSLTNTNVLGNQIAEHFITELRDMGLAVSDHKITGRLQVTPRGDFAFSRDVEKLKNSQNVGYVLTGTMTKQMNGTLINARVVGLTSNMVVASSSKLIPNVVL</sequence>
<evidence type="ECO:0000313" key="4">
    <source>
        <dbReference type="Proteomes" id="UP001521137"/>
    </source>
</evidence>
<name>A0ABS9D3U2_9ALTE</name>
<dbReference type="EMBL" id="JAKGAS010000001">
    <property type="protein sequence ID" value="MCF2946494.1"/>
    <property type="molecule type" value="Genomic_DNA"/>
</dbReference>
<keyword evidence="1" id="KW-0732">Signal</keyword>
<dbReference type="Pfam" id="PF17680">
    <property type="entry name" value="FlgO"/>
    <property type="match status" value="1"/>
</dbReference>
<feature type="signal peptide" evidence="1">
    <location>
        <begin position="1"/>
        <end position="22"/>
    </location>
</feature>
<reference evidence="3 4" key="1">
    <citation type="submission" date="2022-01" db="EMBL/GenBank/DDBJ databases">
        <title>Paraglaciecola sp. G1-23.</title>
        <authorList>
            <person name="Jin M.S."/>
            <person name="Han D.M."/>
            <person name="Kim H.M."/>
            <person name="Jeon C.O."/>
        </authorList>
    </citation>
    <scope>NUCLEOTIDE SEQUENCE [LARGE SCALE GENOMIC DNA]</scope>
    <source>
        <strain evidence="3 4">G1-23</strain>
    </source>
</reference>
<comment type="caution">
    <text evidence="3">The sequence shown here is derived from an EMBL/GenBank/DDBJ whole genome shotgun (WGS) entry which is preliminary data.</text>
</comment>
<organism evidence="3 4">
    <name type="scientific">Paraglaciecola algarum</name>
    <dbReference type="NCBI Taxonomy" id="3050085"/>
    <lineage>
        <taxon>Bacteria</taxon>
        <taxon>Pseudomonadati</taxon>
        <taxon>Pseudomonadota</taxon>
        <taxon>Gammaproteobacteria</taxon>
        <taxon>Alteromonadales</taxon>
        <taxon>Alteromonadaceae</taxon>
        <taxon>Paraglaciecola</taxon>
    </lineage>
</organism>
<feature type="chain" id="PRO_5047253304" description="FlgO domain-containing protein" evidence="1">
    <location>
        <begin position="23"/>
        <end position="220"/>
    </location>
</feature>